<evidence type="ECO:0000313" key="3">
    <source>
        <dbReference type="Proteomes" id="UP000800035"/>
    </source>
</evidence>
<feature type="signal peptide" evidence="1">
    <location>
        <begin position="1"/>
        <end position="17"/>
    </location>
</feature>
<dbReference type="Proteomes" id="UP000800035">
    <property type="component" value="Unassembled WGS sequence"/>
</dbReference>
<dbReference type="AlphaFoldDB" id="A0A6A5TZ69"/>
<evidence type="ECO:0000256" key="1">
    <source>
        <dbReference type="SAM" id="SignalP"/>
    </source>
</evidence>
<gene>
    <name evidence="2" type="ORF">CC80DRAFT_505297</name>
</gene>
<proteinExistence type="predicted"/>
<name>A0A6A5TZ69_9PLEO</name>
<dbReference type="EMBL" id="ML976993">
    <property type="protein sequence ID" value="KAF1956016.1"/>
    <property type="molecule type" value="Genomic_DNA"/>
</dbReference>
<keyword evidence="3" id="KW-1185">Reference proteome</keyword>
<feature type="chain" id="PRO_5025684827" evidence="1">
    <location>
        <begin position="18"/>
        <end position="160"/>
    </location>
</feature>
<keyword evidence="1" id="KW-0732">Signal</keyword>
<evidence type="ECO:0000313" key="2">
    <source>
        <dbReference type="EMBL" id="KAF1956016.1"/>
    </source>
</evidence>
<protein>
    <submittedName>
        <fullName evidence="2">Uncharacterized protein</fullName>
    </submittedName>
</protein>
<reference evidence="2" key="1">
    <citation type="journal article" date="2020" name="Stud. Mycol.">
        <title>101 Dothideomycetes genomes: a test case for predicting lifestyles and emergence of pathogens.</title>
        <authorList>
            <person name="Haridas S."/>
            <person name="Albert R."/>
            <person name="Binder M."/>
            <person name="Bloem J."/>
            <person name="Labutti K."/>
            <person name="Salamov A."/>
            <person name="Andreopoulos B."/>
            <person name="Baker S."/>
            <person name="Barry K."/>
            <person name="Bills G."/>
            <person name="Bluhm B."/>
            <person name="Cannon C."/>
            <person name="Castanera R."/>
            <person name="Culley D."/>
            <person name="Daum C."/>
            <person name="Ezra D."/>
            <person name="Gonzalez J."/>
            <person name="Henrissat B."/>
            <person name="Kuo A."/>
            <person name="Liang C."/>
            <person name="Lipzen A."/>
            <person name="Lutzoni F."/>
            <person name="Magnuson J."/>
            <person name="Mondo S."/>
            <person name="Nolan M."/>
            <person name="Ohm R."/>
            <person name="Pangilinan J."/>
            <person name="Park H.-J."/>
            <person name="Ramirez L."/>
            <person name="Alfaro M."/>
            <person name="Sun H."/>
            <person name="Tritt A."/>
            <person name="Yoshinaga Y."/>
            <person name="Zwiers L.-H."/>
            <person name="Turgeon B."/>
            <person name="Goodwin S."/>
            <person name="Spatafora J."/>
            <person name="Crous P."/>
            <person name="Grigoriev I."/>
        </authorList>
    </citation>
    <scope>NUCLEOTIDE SEQUENCE</scope>
    <source>
        <strain evidence="2">CBS 675.92</strain>
    </source>
</reference>
<accession>A0A6A5TZ69</accession>
<sequence>MHLLLQYLALFLAVAHGAVLRINMSPETSATLQNRDDSVDGGTTPGDPEPLVIMYTDSFHSGTRVPAIQDWEVTRFWDTTTCYNLASDIYHKVSTFSLMKQYKRPGVPSSGLRKTICRVFEASGCSYSNDWADITTSHNDLKMIGWNDRIGSIKCKWNDD</sequence>
<dbReference type="OrthoDB" id="3800853at2759"/>
<organism evidence="2 3">
    <name type="scientific">Byssothecium circinans</name>
    <dbReference type="NCBI Taxonomy" id="147558"/>
    <lineage>
        <taxon>Eukaryota</taxon>
        <taxon>Fungi</taxon>
        <taxon>Dikarya</taxon>
        <taxon>Ascomycota</taxon>
        <taxon>Pezizomycotina</taxon>
        <taxon>Dothideomycetes</taxon>
        <taxon>Pleosporomycetidae</taxon>
        <taxon>Pleosporales</taxon>
        <taxon>Massarineae</taxon>
        <taxon>Massarinaceae</taxon>
        <taxon>Byssothecium</taxon>
    </lineage>
</organism>